<dbReference type="InterPro" id="IPR009100">
    <property type="entry name" value="AcylCoA_DH/oxidase_NM_dom_sf"/>
</dbReference>
<dbReference type="GO" id="GO:0050660">
    <property type="term" value="F:flavin adenine dinucleotide binding"/>
    <property type="evidence" value="ECO:0007669"/>
    <property type="project" value="InterPro"/>
</dbReference>
<dbReference type="InterPro" id="IPR006091">
    <property type="entry name" value="Acyl-CoA_Oxase/DH_mid-dom"/>
</dbReference>
<evidence type="ECO:0000256" key="3">
    <source>
        <dbReference type="ARBA" id="ARBA00022630"/>
    </source>
</evidence>
<dbReference type="GO" id="GO:0016627">
    <property type="term" value="F:oxidoreductase activity, acting on the CH-CH group of donors"/>
    <property type="evidence" value="ECO:0007669"/>
    <property type="project" value="InterPro"/>
</dbReference>
<dbReference type="InterPro" id="IPR036250">
    <property type="entry name" value="AcylCo_DH-like_C"/>
</dbReference>
<sequence>MPDSALPDIEDFRSSARAWLERNAEPLSETSHTNDDGSVVWGQGSDNVAVFHNLTEQQEAERLEATRVWQQKKFDAGYAMLNWSPALGGRGLPNSYLRAYNGEEARFHVPSAGELPPTSMGLIAPTIAAYGTDQQQLDFIKPLMRMDILGCQLFSEPSAGSDLASVTTRATLDGDQWILNGQKVWTSGARFAQWGLAIARHDADVPKHKGLTAFLVPFDADGVEVRPIKQMSGGSNFNEVFMTEARISDALRLGPVGEGWRVALTCLGFERDHSGGGGGGHAGGGYRQIQALAQHLERGDDPVVRQMLARLYTDYKVAQYTNRRAAARLKAGQTPGPEGSLGKLMWTANMASVSDAVSLLLGPRLVADTGEWGTFAWGEHVLGAPGYRIAGGSDEIQRNIVGERVLGLPAEPRVDKDISFADAQRNARYGQSG</sequence>
<name>A0A6J6NK56_9ZZZZ</name>
<comment type="cofactor">
    <cofactor evidence="1">
        <name>FAD</name>
        <dbReference type="ChEBI" id="CHEBI:57692"/>
    </cofactor>
</comment>
<dbReference type="InterPro" id="IPR009075">
    <property type="entry name" value="AcylCo_DH/oxidase_C"/>
</dbReference>
<accession>A0A6J6NK56</accession>
<dbReference type="SUPFAM" id="SSF47203">
    <property type="entry name" value="Acyl-CoA dehydrogenase C-terminal domain-like"/>
    <property type="match status" value="1"/>
</dbReference>
<evidence type="ECO:0000259" key="6">
    <source>
        <dbReference type="Pfam" id="PF00441"/>
    </source>
</evidence>
<dbReference type="Gene3D" id="2.40.110.10">
    <property type="entry name" value="Butyryl-CoA Dehydrogenase, subunit A, domain 2"/>
    <property type="match status" value="1"/>
</dbReference>
<evidence type="ECO:0000256" key="2">
    <source>
        <dbReference type="ARBA" id="ARBA00009347"/>
    </source>
</evidence>
<dbReference type="FunFam" id="2.40.110.10:FF:000011">
    <property type="entry name" value="Acyl-CoA dehydrogenase FadE34"/>
    <property type="match status" value="1"/>
</dbReference>
<dbReference type="InterPro" id="IPR013786">
    <property type="entry name" value="AcylCoA_DH/ox_N"/>
</dbReference>
<keyword evidence="4" id="KW-0274">FAD</keyword>
<evidence type="ECO:0000313" key="9">
    <source>
        <dbReference type="EMBL" id="CAB4686562.1"/>
    </source>
</evidence>
<dbReference type="InterPro" id="IPR052161">
    <property type="entry name" value="Mycobact_Acyl-CoA_DH"/>
</dbReference>
<dbReference type="Pfam" id="PF02771">
    <property type="entry name" value="Acyl-CoA_dh_N"/>
    <property type="match status" value="1"/>
</dbReference>
<proteinExistence type="inferred from homology"/>
<dbReference type="InterPro" id="IPR046373">
    <property type="entry name" value="Acyl-CoA_Oxase/DH_mid-dom_sf"/>
</dbReference>
<dbReference type="Gene3D" id="1.20.140.10">
    <property type="entry name" value="Butyryl-CoA Dehydrogenase, subunit A, domain 3"/>
    <property type="match status" value="1"/>
</dbReference>
<gene>
    <name evidence="9" type="ORF">UFOPK2366_00514</name>
</gene>
<dbReference type="EMBL" id="CAEZXM010000072">
    <property type="protein sequence ID" value="CAB4686562.1"/>
    <property type="molecule type" value="Genomic_DNA"/>
</dbReference>
<feature type="domain" description="Acyl-CoA dehydrogenase/oxidase C-terminal" evidence="6">
    <location>
        <begin position="257"/>
        <end position="406"/>
    </location>
</feature>
<feature type="domain" description="Acyl-CoA dehydrogenase/oxidase N-terminal" evidence="8">
    <location>
        <begin position="65"/>
        <end position="146"/>
    </location>
</feature>
<protein>
    <submittedName>
        <fullName evidence="9">Unannotated protein</fullName>
    </submittedName>
</protein>
<feature type="domain" description="Acyl-CoA oxidase/dehydrogenase middle" evidence="7">
    <location>
        <begin position="151"/>
        <end position="233"/>
    </location>
</feature>
<keyword evidence="5" id="KW-0560">Oxidoreductase</keyword>
<dbReference type="PANTHER" id="PTHR43292">
    <property type="entry name" value="ACYL-COA DEHYDROGENASE"/>
    <property type="match status" value="1"/>
</dbReference>
<evidence type="ECO:0000256" key="5">
    <source>
        <dbReference type="ARBA" id="ARBA00023002"/>
    </source>
</evidence>
<dbReference type="Gene3D" id="1.10.540.10">
    <property type="entry name" value="Acyl-CoA dehydrogenase/oxidase, N-terminal domain"/>
    <property type="match status" value="1"/>
</dbReference>
<evidence type="ECO:0000256" key="4">
    <source>
        <dbReference type="ARBA" id="ARBA00022827"/>
    </source>
</evidence>
<dbReference type="Pfam" id="PF02770">
    <property type="entry name" value="Acyl-CoA_dh_M"/>
    <property type="match status" value="1"/>
</dbReference>
<evidence type="ECO:0000259" key="7">
    <source>
        <dbReference type="Pfam" id="PF02770"/>
    </source>
</evidence>
<organism evidence="9">
    <name type="scientific">freshwater metagenome</name>
    <dbReference type="NCBI Taxonomy" id="449393"/>
    <lineage>
        <taxon>unclassified sequences</taxon>
        <taxon>metagenomes</taxon>
        <taxon>ecological metagenomes</taxon>
    </lineage>
</organism>
<keyword evidence="3" id="KW-0285">Flavoprotein</keyword>
<evidence type="ECO:0000259" key="8">
    <source>
        <dbReference type="Pfam" id="PF02771"/>
    </source>
</evidence>
<comment type="similarity">
    <text evidence="2">Belongs to the acyl-CoA dehydrogenase family.</text>
</comment>
<dbReference type="PANTHER" id="PTHR43292:SF4">
    <property type="entry name" value="ACYL-COA DEHYDROGENASE FADE34"/>
    <property type="match status" value="1"/>
</dbReference>
<evidence type="ECO:0000256" key="1">
    <source>
        <dbReference type="ARBA" id="ARBA00001974"/>
    </source>
</evidence>
<dbReference type="SUPFAM" id="SSF56645">
    <property type="entry name" value="Acyl-CoA dehydrogenase NM domain-like"/>
    <property type="match status" value="1"/>
</dbReference>
<dbReference type="Pfam" id="PF00441">
    <property type="entry name" value="Acyl-CoA_dh_1"/>
    <property type="match status" value="1"/>
</dbReference>
<dbReference type="GO" id="GO:0005886">
    <property type="term" value="C:plasma membrane"/>
    <property type="evidence" value="ECO:0007669"/>
    <property type="project" value="TreeGrafter"/>
</dbReference>
<dbReference type="AlphaFoldDB" id="A0A6J6NK56"/>
<reference evidence="9" key="1">
    <citation type="submission" date="2020-05" db="EMBL/GenBank/DDBJ databases">
        <authorList>
            <person name="Chiriac C."/>
            <person name="Salcher M."/>
            <person name="Ghai R."/>
            <person name="Kavagutti S V."/>
        </authorList>
    </citation>
    <scope>NUCLEOTIDE SEQUENCE</scope>
</reference>
<dbReference type="InterPro" id="IPR037069">
    <property type="entry name" value="AcylCoA_DH/ox_N_sf"/>
</dbReference>